<dbReference type="Proteomes" id="UP001065298">
    <property type="component" value="Chromosome 5"/>
</dbReference>
<sequence length="116" mass="12873">MFFPYPASQNNKPVLDADHPLPLAQIHQPPWENLRGCESSYGKSSAYAKLLKAAPSKNNTNEKKSNADVKPPKVAPSRNNTNEKKNNADAKKSNADAKKSNADAKKPRNSQMHRDY</sequence>
<gene>
    <name evidence="1" type="ORF">NCS57_00678600</name>
</gene>
<evidence type="ECO:0000313" key="1">
    <source>
        <dbReference type="EMBL" id="KAI8668665.1"/>
    </source>
</evidence>
<proteinExistence type="predicted"/>
<keyword evidence="2" id="KW-1185">Reference proteome</keyword>
<comment type="caution">
    <text evidence="1">The sequence shown here is derived from an EMBL/GenBank/DDBJ whole genome shotgun (WGS) entry which is preliminary data.</text>
</comment>
<protein>
    <submittedName>
        <fullName evidence="1">Uncharacterized protein</fullName>
    </submittedName>
</protein>
<name>A0ACC0QVW2_9HYPO</name>
<organism evidence="1 2">
    <name type="scientific">Fusarium keratoplasticum</name>
    <dbReference type="NCBI Taxonomy" id="1328300"/>
    <lineage>
        <taxon>Eukaryota</taxon>
        <taxon>Fungi</taxon>
        <taxon>Dikarya</taxon>
        <taxon>Ascomycota</taxon>
        <taxon>Pezizomycotina</taxon>
        <taxon>Sordariomycetes</taxon>
        <taxon>Hypocreomycetidae</taxon>
        <taxon>Hypocreales</taxon>
        <taxon>Nectriaceae</taxon>
        <taxon>Fusarium</taxon>
        <taxon>Fusarium solani species complex</taxon>
    </lineage>
</organism>
<evidence type="ECO:0000313" key="2">
    <source>
        <dbReference type="Proteomes" id="UP001065298"/>
    </source>
</evidence>
<accession>A0ACC0QVW2</accession>
<reference evidence="1" key="1">
    <citation type="submission" date="2022-06" db="EMBL/GenBank/DDBJ databases">
        <title>Fusarium solani species complex genomes reveal bases of compartmentalisation and animal pathogenesis.</title>
        <authorList>
            <person name="Tsai I.J."/>
        </authorList>
    </citation>
    <scope>NUCLEOTIDE SEQUENCE</scope>
    <source>
        <strain evidence="1">Fu6.1</strain>
    </source>
</reference>
<dbReference type="EMBL" id="CM046507">
    <property type="protein sequence ID" value="KAI8668665.1"/>
    <property type="molecule type" value="Genomic_DNA"/>
</dbReference>